<protein>
    <submittedName>
        <fullName evidence="2">Uncharacterized protein</fullName>
    </submittedName>
</protein>
<gene>
    <name evidence="2" type="ORF">ED28_17935</name>
</gene>
<keyword evidence="3" id="KW-1185">Reference proteome</keyword>
<dbReference type="AlphaFoldDB" id="A0A443I9B9"/>
<keyword evidence="1" id="KW-1133">Transmembrane helix</keyword>
<reference evidence="2 3" key="1">
    <citation type="submission" date="2014-04" db="EMBL/GenBank/DDBJ databases">
        <title>Draft genome sequence of Pantoea beijingensis strain LMG 27579, an emerging pathogen to Pleurotus eryngii with potential industrial application.</title>
        <authorList>
            <person name="Xu F."/>
            <person name="Liu Y."/>
            <person name="Wang S."/>
            <person name="Yin Y."/>
            <person name="Ma Y."/>
            <person name="Zhao S."/>
            <person name="Rong C."/>
        </authorList>
    </citation>
    <scope>NUCLEOTIDE SEQUENCE [LARGE SCALE GENOMIC DNA]</scope>
    <source>
        <strain evidence="2 3">LMG 27579</strain>
    </source>
</reference>
<dbReference type="Proteomes" id="UP000288794">
    <property type="component" value="Unassembled WGS sequence"/>
</dbReference>
<comment type="caution">
    <text evidence="2">The sequence shown here is derived from an EMBL/GenBank/DDBJ whole genome shotgun (WGS) entry which is preliminary data.</text>
</comment>
<organism evidence="2 3">
    <name type="scientific">[Pantoea] beijingensis</name>
    <dbReference type="NCBI Taxonomy" id="1324864"/>
    <lineage>
        <taxon>Bacteria</taxon>
        <taxon>Pseudomonadati</taxon>
        <taxon>Pseudomonadota</taxon>
        <taxon>Gammaproteobacteria</taxon>
        <taxon>Enterobacterales</taxon>
        <taxon>Erwiniaceae</taxon>
        <taxon>Erwinia</taxon>
    </lineage>
</organism>
<keyword evidence="1" id="KW-0472">Membrane</keyword>
<dbReference type="EMBL" id="JMEE01000046">
    <property type="protein sequence ID" value="RWR00738.1"/>
    <property type="molecule type" value="Genomic_DNA"/>
</dbReference>
<feature type="transmembrane region" description="Helical" evidence="1">
    <location>
        <begin position="31"/>
        <end position="50"/>
    </location>
</feature>
<sequence length="65" mass="6825">MKKIAALIMLIAVFAFQLPLWHALKALIHIAARALITLTALAINFMAYAGGPILSLGNGLAHSAS</sequence>
<evidence type="ECO:0000313" key="2">
    <source>
        <dbReference type="EMBL" id="RWR00738.1"/>
    </source>
</evidence>
<proteinExistence type="predicted"/>
<name>A0A443I9B9_9GAMM</name>
<evidence type="ECO:0000313" key="3">
    <source>
        <dbReference type="Proteomes" id="UP000288794"/>
    </source>
</evidence>
<evidence type="ECO:0000256" key="1">
    <source>
        <dbReference type="SAM" id="Phobius"/>
    </source>
</evidence>
<keyword evidence="1" id="KW-0812">Transmembrane</keyword>
<accession>A0A443I9B9</accession>
<dbReference type="RefSeq" id="WP_164877316.1">
    <property type="nucleotide sequence ID" value="NZ_CP071409.1"/>
</dbReference>